<reference evidence="2" key="1">
    <citation type="submission" date="2020-03" db="EMBL/GenBank/DDBJ databases">
        <authorList>
            <person name="Weist P."/>
        </authorList>
    </citation>
    <scope>NUCLEOTIDE SEQUENCE</scope>
</reference>
<sequence>MAAGSHQRGATAGRSRAYSNTHQPFTLSRVSIRIISARLAFQRWRNNSDLVMKLKMRIPREKGTEG</sequence>
<dbReference type="EMBL" id="CADEAL010002068">
    <property type="protein sequence ID" value="CAB1437768.1"/>
    <property type="molecule type" value="Genomic_DNA"/>
</dbReference>
<proteinExistence type="predicted"/>
<gene>
    <name evidence="2" type="ORF">PLEPLA_LOCUS25781</name>
</gene>
<comment type="caution">
    <text evidence="2">The sequence shown here is derived from an EMBL/GenBank/DDBJ whole genome shotgun (WGS) entry which is preliminary data.</text>
</comment>
<evidence type="ECO:0000313" key="3">
    <source>
        <dbReference type="Proteomes" id="UP001153269"/>
    </source>
</evidence>
<dbReference type="AlphaFoldDB" id="A0A9N7YS88"/>
<feature type="region of interest" description="Disordered" evidence="1">
    <location>
        <begin position="1"/>
        <end position="20"/>
    </location>
</feature>
<dbReference type="Proteomes" id="UP001153269">
    <property type="component" value="Unassembled WGS sequence"/>
</dbReference>
<organism evidence="2 3">
    <name type="scientific">Pleuronectes platessa</name>
    <name type="common">European plaice</name>
    <dbReference type="NCBI Taxonomy" id="8262"/>
    <lineage>
        <taxon>Eukaryota</taxon>
        <taxon>Metazoa</taxon>
        <taxon>Chordata</taxon>
        <taxon>Craniata</taxon>
        <taxon>Vertebrata</taxon>
        <taxon>Euteleostomi</taxon>
        <taxon>Actinopterygii</taxon>
        <taxon>Neopterygii</taxon>
        <taxon>Teleostei</taxon>
        <taxon>Neoteleostei</taxon>
        <taxon>Acanthomorphata</taxon>
        <taxon>Carangaria</taxon>
        <taxon>Pleuronectiformes</taxon>
        <taxon>Pleuronectoidei</taxon>
        <taxon>Pleuronectidae</taxon>
        <taxon>Pleuronectes</taxon>
    </lineage>
</organism>
<evidence type="ECO:0000313" key="2">
    <source>
        <dbReference type="EMBL" id="CAB1437768.1"/>
    </source>
</evidence>
<name>A0A9N7YS88_PLEPL</name>
<keyword evidence="3" id="KW-1185">Reference proteome</keyword>
<protein>
    <submittedName>
        <fullName evidence="2">Uncharacterized protein</fullName>
    </submittedName>
</protein>
<accession>A0A9N7YS88</accession>
<evidence type="ECO:0000256" key="1">
    <source>
        <dbReference type="SAM" id="MobiDB-lite"/>
    </source>
</evidence>